<dbReference type="GeneID" id="54577872"/>
<keyword evidence="2" id="KW-1185">Reference proteome</keyword>
<organism evidence="1 2">
    <name type="scientific">Trematosphaeria pertusa</name>
    <dbReference type="NCBI Taxonomy" id="390896"/>
    <lineage>
        <taxon>Eukaryota</taxon>
        <taxon>Fungi</taxon>
        <taxon>Dikarya</taxon>
        <taxon>Ascomycota</taxon>
        <taxon>Pezizomycotina</taxon>
        <taxon>Dothideomycetes</taxon>
        <taxon>Pleosporomycetidae</taxon>
        <taxon>Pleosporales</taxon>
        <taxon>Massarineae</taxon>
        <taxon>Trematosphaeriaceae</taxon>
        <taxon>Trematosphaeria</taxon>
    </lineage>
</organism>
<dbReference type="OrthoDB" id="2580323at2759"/>
<dbReference type="Proteomes" id="UP000800094">
    <property type="component" value="Unassembled WGS sequence"/>
</dbReference>
<sequence>MNWMDMYYDSEAGYLYSLDARALTHDTRSSAWYAAGLLARNEGDNAQQATKIVENVILGQHKNRSEQWFGDYQIYPEEPTVGTAQYPPVIYNSWDPNWRGFVGTTFILMLEEFPDLIPHDTQNRMLESLYNTTIGDSYRVGGVDDDNLYAAYSNPSIMRAFVSGWVGRRLNDSNMTAAGEMYAQEVIDLFNRANTLSEFNSGTYAGVSLFALTLWAKYMPADSVMGQNGAKMVTETWKTLGELYNANLKNVAGPWDRSYGYDMNRYLSILALQIWTIVGKEKTPVNAKPYAMGHKNDFAIGPLIAILAPYHNTLLTASTLSALSTFPGSHTVTTSAFSPPYDTSPRNITTWLSPNLTIGAESFSENVIGGPSINPNSFNPAVVQWGRRDGTVGWLTLYAQVKELVAVAGEWTLDMTYPAGNSTSTFQFLVGTNSKAGKRDVASWEDVEGIKVTVEGTVDPRYNVTFSGLVGGAGETINDFEFWNFTYAMPEGSEKTPRAVL</sequence>
<dbReference type="AlphaFoldDB" id="A0A6A6IYR9"/>
<dbReference type="EMBL" id="ML987189">
    <property type="protein sequence ID" value="KAF2255486.1"/>
    <property type="molecule type" value="Genomic_DNA"/>
</dbReference>
<evidence type="ECO:0000313" key="1">
    <source>
        <dbReference type="EMBL" id="KAF2255486.1"/>
    </source>
</evidence>
<reference evidence="1" key="1">
    <citation type="journal article" date="2020" name="Stud. Mycol.">
        <title>101 Dothideomycetes genomes: a test case for predicting lifestyles and emergence of pathogens.</title>
        <authorList>
            <person name="Haridas S."/>
            <person name="Albert R."/>
            <person name="Binder M."/>
            <person name="Bloem J."/>
            <person name="Labutti K."/>
            <person name="Salamov A."/>
            <person name="Andreopoulos B."/>
            <person name="Baker S."/>
            <person name="Barry K."/>
            <person name="Bills G."/>
            <person name="Bluhm B."/>
            <person name="Cannon C."/>
            <person name="Castanera R."/>
            <person name="Culley D."/>
            <person name="Daum C."/>
            <person name="Ezra D."/>
            <person name="Gonzalez J."/>
            <person name="Henrissat B."/>
            <person name="Kuo A."/>
            <person name="Liang C."/>
            <person name="Lipzen A."/>
            <person name="Lutzoni F."/>
            <person name="Magnuson J."/>
            <person name="Mondo S."/>
            <person name="Nolan M."/>
            <person name="Ohm R."/>
            <person name="Pangilinan J."/>
            <person name="Park H.-J."/>
            <person name="Ramirez L."/>
            <person name="Alfaro M."/>
            <person name="Sun H."/>
            <person name="Tritt A."/>
            <person name="Yoshinaga Y."/>
            <person name="Zwiers L.-H."/>
            <person name="Turgeon B."/>
            <person name="Goodwin S."/>
            <person name="Spatafora J."/>
            <person name="Crous P."/>
            <person name="Grigoriev I."/>
        </authorList>
    </citation>
    <scope>NUCLEOTIDE SEQUENCE</scope>
    <source>
        <strain evidence="1">CBS 122368</strain>
    </source>
</reference>
<protein>
    <submittedName>
        <fullName evidence="1">Uncharacterized protein</fullName>
    </submittedName>
</protein>
<accession>A0A6A6IYR9</accession>
<dbReference type="PANTHER" id="PTHR40616:SF1">
    <property type="entry name" value="LINALOOL DEHYDRATASE_ISOMERASE DOMAIN-CONTAINING PROTEIN"/>
    <property type="match status" value="1"/>
</dbReference>
<dbReference type="PANTHER" id="PTHR40616">
    <property type="entry name" value="LINALOOL DEHYDRATASE_ISOMERASE DOMAIN-CONTAINING PROTEIN"/>
    <property type="match status" value="1"/>
</dbReference>
<gene>
    <name evidence="1" type="ORF">BU26DRAFT_443555</name>
</gene>
<evidence type="ECO:0000313" key="2">
    <source>
        <dbReference type="Proteomes" id="UP000800094"/>
    </source>
</evidence>
<feature type="non-terminal residue" evidence="1">
    <location>
        <position position="501"/>
    </location>
</feature>
<proteinExistence type="predicted"/>
<name>A0A6A6IYR9_9PLEO</name>
<dbReference type="RefSeq" id="XP_033690490.1">
    <property type="nucleotide sequence ID" value="XM_033824542.1"/>
</dbReference>